<dbReference type="GO" id="GO:0140021">
    <property type="term" value="P:mitochondrial ADP transmembrane transport"/>
    <property type="evidence" value="ECO:0007669"/>
    <property type="project" value="InterPro"/>
</dbReference>
<evidence type="ECO:0000256" key="2">
    <source>
        <dbReference type="ARBA" id="ARBA00006375"/>
    </source>
</evidence>
<dbReference type="EMBL" id="JAQQAF010000003">
    <property type="protein sequence ID" value="KAJ8498751.1"/>
    <property type="molecule type" value="Genomic_DNA"/>
</dbReference>
<evidence type="ECO:0000256" key="8">
    <source>
        <dbReference type="ARBA" id="ARBA00023128"/>
    </source>
</evidence>
<dbReference type="GO" id="GO:0005743">
    <property type="term" value="C:mitochondrial inner membrane"/>
    <property type="evidence" value="ECO:0007669"/>
    <property type="project" value="UniProtKB-SubCell"/>
</dbReference>
<keyword evidence="7" id="KW-1133">Transmembrane helix</keyword>
<keyword evidence="4" id="KW-0812">Transmembrane</keyword>
<keyword evidence="8" id="KW-0496">Mitochondrion</keyword>
<keyword evidence="9" id="KW-0472">Membrane</keyword>
<evidence type="ECO:0000256" key="6">
    <source>
        <dbReference type="ARBA" id="ARBA00022792"/>
    </source>
</evidence>
<comment type="similarity">
    <text evidence="2 10">Belongs to the mitochondrial carrier (TC 2.A.29) family.</text>
</comment>
<evidence type="ECO:0000256" key="10">
    <source>
        <dbReference type="RuleBase" id="RU368008"/>
    </source>
</evidence>
<comment type="subunit">
    <text evidence="10">Monomer.</text>
</comment>
<dbReference type="Gene3D" id="1.50.40.10">
    <property type="entry name" value="Mitochondrial carrier domain"/>
    <property type="match status" value="1"/>
</dbReference>
<keyword evidence="6" id="KW-0999">Mitochondrion inner membrane</keyword>
<keyword evidence="5" id="KW-0677">Repeat</keyword>
<evidence type="ECO:0000256" key="9">
    <source>
        <dbReference type="ARBA" id="ARBA00023136"/>
    </source>
</evidence>
<dbReference type="GO" id="GO:1990544">
    <property type="term" value="P:mitochondrial ATP transmembrane transport"/>
    <property type="evidence" value="ECO:0007669"/>
    <property type="project" value="InterPro"/>
</dbReference>
<name>A0AAV8R8K1_ENSVE</name>
<dbReference type="AlphaFoldDB" id="A0AAV8R8K1"/>
<organism evidence="11 12">
    <name type="scientific">Ensete ventricosum</name>
    <name type="common">Abyssinian banana</name>
    <name type="synonym">Musa ensete</name>
    <dbReference type="NCBI Taxonomy" id="4639"/>
    <lineage>
        <taxon>Eukaryota</taxon>
        <taxon>Viridiplantae</taxon>
        <taxon>Streptophyta</taxon>
        <taxon>Embryophyta</taxon>
        <taxon>Tracheophyta</taxon>
        <taxon>Spermatophyta</taxon>
        <taxon>Magnoliopsida</taxon>
        <taxon>Liliopsida</taxon>
        <taxon>Zingiberales</taxon>
        <taxon>Musaceae</taxon>
        <taxon>Ensete</taxon>
    </lineage>
</organism>
<reference evidence="11 12" key="1">
    <citation type="submission" date="2022-12" db="EMBL/GenBank/DDBJ databases">
        <title>Chromosome-scale assembly of the Ensete ventricosum genome.</title>
        <authorList>
            <person name="Dussert Y."/>
            <person name="Stocks J."/>
            <person name="Wendawek A."/>
            <person name="Woldeyes F."/>
            <person name="Nichols R.A."/>
            <person name="Borrell J.S."/>
        </authorList>
    </citation>
    <scope>NUCLEOTIDE SEQUENCE [LARGE SCALE GENOMIC DNA]</scope>
    <source>
        <strain evidence="12">cv. Maze</strain>
        <tissue evidence="11">Seeds</tissue>
    </source>
</reference>
<dbReference type="PANTHER" id="PTHR45635">
    <property type="entry name" value="ADP,ATP CARRIER PROTEIN 1-RELATED-RELATED"/>
    <property type="match status" value="1"/>
</dbReference>
<comment type="caution">
    <text evidence="11">The sequence shown here is derived from an EMBL/GenBank/DDBJ whole genome shotgun (WGS) entry which is preliminary data.</text>
</comment>
<sequence>MGGVSAAVSKAAAAPIERNTANVIRNFLTQALNFAFKDYFKRMFSFKKDRDGYRKWFSWKPCLWRKTLQSDGIAGLLPWENYRLGDHQRCQTCIVPPPPIDTRSAEG</sequence>
<accession>A0AAV8R8K1</accession>
<keyword evidence="12" id="KW-1185">Reference proteome</keyword>
<evidence type="ECO:0000256" key="4">
    <source>
        <dbReference type="ARBA" id="ARBA00022692"/>
    </source>
</evidence>
<keyword evidence="3 10" id="KW-0813">Transport</keyword>
<dbReference type="PANTHER" id="PTHR45635:SF14">
    <property type="entry name" value="ADP_ATP TRANSLOCASE"/>
    <property type="match status" value="1"/>
</dbReference>
<comment type="subcellular location">
    <subcellularLocation>
        <location evidence="10">Membrane</location>
        <topology evidence="10">Multi-pass membrane protein</topology>
    </subcellularLocation>
    <subcellularLocation>
        <location evidence="1">Mitochondrion inner membrane</location>
        <topology evidence="1">Multi-pass membrane protein</topology>
    </subcellularLocation>
</comment>
<comment type="function">
    <text evidence="10">Catalyzes the exchange of ADP and ATP across the membrane.</text>
</comment>
<evidence type="ECO:0000256" key="1">
    <source>
        <dbReference type="ARBA" id="ARBA00004448"/>
    </source>
</evidence>
<evidence type="ECO:0000313" key="12">
    <source>
        <dbReference type="Proteomes" id="UP001222027"/>
    </source>
</evidence>
<evidence type="ECO:0000256" key="3">
    <source>
        <dbReference type="ARBA" id="ARBA00022448"/>
    </source>
</evidence>
<gene>
    <name evidence="11" type="ORF">OPV22_009303</name>
</gene>
<dbReference type="Proteomes" id="UP001222027">
    <property type="component" value="Unassembled WGS sequence"/>
</dbReference>
<proteinExistence type="inferred from homology"/>
<protein>
    <recommendedName>
        <fullName evidence="10">ADP/ATP translocase</fullName>
    </recommendedName>
    <alternativeName>
        <fullName evidence="10">ADP,ATP carrier protein</fullName>
    </alternativeName>
</protein>
<evidence type="ECO:0000256" key="7">
    <source>
        <dbReference type="ARBA" id="ARBA00022989"/>
    </source>
</evidence>
<dbReference type="InterPro" id="IPR023395">
    <property type="entry name" value="MCP_dom_sf"/>
</dbReference>
<dbReference type="InterPro" id="IPR002113">
    <property type="entry name" value="ADT_euk_type"/>
</dbReference>
<evidence type="ECO:0000256" key="5">
    <source>
        <dbReference type="ARBA" id="ARBA00022737"/>
    </source>
</evidence>
<evidence type="ECO:0000313" key="11">
    <source>
        <dbReference type="EMBL" id="KAJ8498751.1"/>
    </source>
</evidence>
<dbReference type="GO" id="GO:0005471">
    <property type="term" value="F:ATP:ADP antiporter activity"/>
    <property type="evidence" value="ECO:0007669"/>
    <property type="project" value="UniProtKB-UniRule"/>
</dbReference>